<dbReference type="NCBIfam" id="TIGR00479">
    <property type="entry name" value="rumA"/>
    <property type="match status" value="1"/>
</dbReference>
<dbReference type="FunFam" id="3.40.50.150:FF:000009">
    <property type="entry name" value="23S rRNA (Uracil(1939)-C(5))-methyltransferase RlmD"/>
    <property type="match status" value="1"/>
</dbReference>
<dbReference type="Gene3D" id="3.40.50.150">
    <property type="entry name" value="Vaccinia Virus protein VP39"/>
    <property type="match status" value="1"/>
</dbReference>
<feature type="binding site" evidence="6">
    <location>
        <position position="289"/>
    </location>
    <ligand>
        <name>S-adenosyl-L-methionine</name>
        <dbReference type="ChEBI" id="CHEBI:59789"/>
    </ligand>
</feature>
<dbReference type="Proteomes" id="UP000050398">
    <property type="component" value="Unassembled WGS sequence"/>
</dbReference>
<dbReference type="InterPro" id="IPR030390">
    <property type="entry name" value="MeTrfase_TrmA_AS"/>
</dbReference>
<evidence type="ECO:0000256" key="2">
    <source>
        <dbReference type="ARBA" id="ARBA00022603"/>
    </source>
</evidence>
<keyword evidence="1" id="KW-0479">Metal-binding</keyword>
<gene>
    <name evidence="9" type="ORF">AM506_05970</name>
</gene>
<dbReference type="InterPro" id="IPR012340">
    <property type="entry name" value="NA-bd_OB-fold"/>
</dbReference>
<keyword evidence="5" id="KW-0411">Iron-sulfur</keyword>
<evidence type="ECO:0000313" key="9">
    <source>
        <dbReference type="EMBL" id="KPL60656.1"/>
    </source>
</evidence>
<dbReference type="eggNOG" id="COG2265">
    <property type="taxonomic scope" value="Bacteria"/>
</dbReference>
<evidence type="ECO:0000256" key="4">
    <source>
        <dbReference type="ARBA" id="ARBA00022691"/>
    </source>
</evidence>
<organism evidence="9 10">
    <name type="scientific">Rossellomorea vietnamensis</name>
    <dbReference type="NCBI Taxonomy" id="218284"/>
    <lineage>
        <taxon>Bacteria</taxon>
        <taxon>Bacillati</taxon>
        <taxon>Bacillota</taxon>
        <taxon>Bacilli</taxon>
        <taxon>Bacillales</taxon>
        <taxon>Bacillaceae</taxon>
        <taxon>Rossellomorea</taxon>
    </lineage>
</organism>
<evidence type="ECO:0000259" key="8">
    <source>
        <dbReference type="PROSITE" id="PS50926"/>
    </source>
</evidence>
<dbReference type="InterPro" id="IPR029063">
    <property type="entry name" value="SAM-dependent_MTases_sf"/>
</dbReference>
<protein>
    <submittedName>
        <fullName evidence="9">RNA methyltransferase</fullName>
    </submittedName>
</protein>
<dbReference type="SUPFAM" id="SSF50249">
    <property type="entry name" value="Nucleic acid-binding proteins"/>
    <property type="match status" value="1"/>
</dbReference>
<keyword evidence="3 6" id="KW-0808">Transferase</keyword>
<dbReference type="SUPFAM" id="SSF53335">
    <property type="entry name" value="S-adenosyl-L-methionine-dependent methyltransferases"/>
    <property type="match status" value="1"/>
</dbReference>
<evidence type="ECO:0000256" key="3">
    <source>
        <dbReference type="ARBA" id="ARBA00022679"/>
    </source>
</evidence>
<dbReference type="GO" id="GO:0051539">
    <property type="term" value="F:4 iron, 4 sulfur cluster binding"/>
    <property type="evidence" value="ECO:0007669"/>
    <property type="project" value="UniProtKB-KW"/>
</dbReference>
<accession>A0A0P6WW25</accession>
<dbReference type="FunFam" id="2.40.50.140:FF:000097">
    <property type="entry name" value="23S rRNA (uracil(1939)-C(5))-methyltransferase RlmD"/>
    <property type="match status" value="1"/>
</dbReference>
<evidence type="ECO:0000256" key="1">
    <source>
        <dbReference type="ARBA" id="ARBA00022485"/>
    </source>
</evidence>
<evidence type="ECO:0000313" key="10">
    <source>
        <dbReference type="Proteomes" id="UP000050398"/>
    </source>
</evidence>
<dbReference type="Gene3D" id="2.40.50.140">
    <property type="entry name" value="Nucleic acid-binding proteins"/>
    <property type="match status" value="1"/>
</dbReference>
<evidence type="ECO:0000256" key="6">
    <source>
        <dbReference type="PROSITE-ProRule" id="PRU01024"/>
    </source>
</evidence>
<dbReference type="InterPro" id="IPR010280">
    <property type="entry name" value="U5_MeTrfase_fam"/>
</dbReference>
<dbReference type="EMBL" id="LIXZ01000003">
    <property type="protein sequence ID" value="KPL60656.1"/>
    <property type="molecule type" value="Genomic_DNA"/>
</dbReference>
<dbReference type="Pfam" id="PF05958">
    <property type="entry name" value="tRNA_U5-meth_tr"/>
    <property type="match status" value="1"/>
</dbReference>
<sequence>MSKKAPVQKNDYIDEAVFEDLTHDGNGVTKVDGYPLFVPNALPGEEGRVKVVKTSKGYGFGRLSERTKESPFRQEPPCPIYRECGGCQIQHMTYEGQLAAKEKNVRDVMQRIGKLHDVSVHPVLGMEEPWRYRNKAQVPVGEKDGRFVAGFYQKRSHEIIDMDKCIIQYEKNDEVIQHVKDICEKLEVRPYDEKNHKGTLRHIMTRTAYTTGEVMVVLVTRTPELPHKKAIVEALIQNIEGLKSIVHNVNPKKTNVIMGDTTRILWGEEVIHDYIGDVKFAISARSFYQVNPEQTKVLYDKALEYADLQGEETVIDAYCGIGTISLFLAQKAKKVYGVEIVPQAIEDAKQNAQLNGMTNVEFKAGPAEVVIPDWYKEGIKADVLVVDPPRKGCDEALLNTILSMKPKRVVYVSCNPATLARDLRILEDGGYKTTEVQPVDMFPQTMHCEAVAKIELVE</sequence>
<dbReference type="GO" id="GO:0070475">
    <property type="term" value="P:rRNA base methylation"/>
    <property type="evidence" value="ECO:0007669"/>
    <property type="project" value="TreeGrafter"/>
</dbReference>
<keyword evidence="1" id="KW-0004">4Fe-4S</keyword>
<dbReference type="PATRIC" id="fig|218284.4.peg.2314"/>
<name>A0A0P6WW25_9BACI</name>
<dbReference type="FunFam" id="2.40.50.1070:FF:000003">
    <property type="entry name" value="23S rRNA (Uracil-5-)-methyltransferase RumA"/>
    <property type="match status" value="1"/>
</dbReference>
<feature type="binding site" evidence="6">
    <location>
        <position position="339"/>
    </location>
    <ligand>
        <name>S-adenosyl-L-methionine</name>
        <dbReference type="ChEBI" id="CHEBI:59789"/>
    </ligand>
</feature>
<dbReference type="Pfam" id="PF01938">
    <property type="entry name" value="TRAM"/>
    <property type="match status" value="1"/>
</dbReference>
<dbReference type="PROSITE" id="PS50926">
    <property type="entry name" value="TRAM"/>
    <property type="match status" value="1"/>
</dbReference>
<comment type="caution">
    <text evidence="9">The sequence shown here is derived from an EMBL/GenBank/DDBJ whole genome shotgun (WGS) entry which is preliminary data.</text>
</comment>
<dbReference type="GO" id="GO:0070041">
    <property type="term" value="F:rRNA (uridine-C5-)-methyltransferase activity"/>
    <property type="evidence" value="ECO:0007669"/>
    <property type="project" value="UniProtKB-ARBA"/>
</dbReference>
<dbReference type="AlphaFoldDB" id="A0A0P6WW25"/>
<dbReference type="PROSITE" id="PS01230">
    <property type="entry name" value="TRMA_1"/>
    <property type="match status" value="1"/>
</dbReference>
<evidence type="ECO:0000256" key="7">
    <source>
        <dbReference type="PROSITE-ProRule" id="PRU10015"/>
    </source>
</evidence>
<dbReference type="PANTHER" id="PTHR11061">
    <property type="entry name" value="RNA M5U METHYLTRANSFERASE"/>
    <property type="match status" value="1"/>
</dbReference>
<dbReference type="CDD" id="cd02440">
    <property type="entry name" value="AdoMet_MTases"/>
    <property type="match status" value="1"/>
</dbReference>
<feature type="active site" evidence="7">
    <location>
        <position position="414"/>
    </location>
</feature>
<feature type="binding site" evidence="6">
    <location>
        <position position="387"/>
    </location>
    <ligand>
        <name>S-adenosyl-L-methionine</name>
        <dbReference type="ChEBI" id="CHEBI:59789"/>
    </ligand>
</feature>
<dbReference type="PANTHER" id="PTHR11061:SF30">
    <property type="entry name" value="TRNA (URACIL(54)-C(5))-METHYLTRANSFERASE"/>
    <property type="match status" value="1"/>
</dbReference>
<dbReference type="PROSITE" id="PS51687">
    <property type="entry name" value="SAM_MT_RNA_M5U"/>
    <property type="match status" value="1"/>
</dbReference>
<comment type="similarity">
    <text evidence="6">Belongs to the class I-like SAM-binding methyltransferase superfamily. RNA M5U methyltransferase family.</text>
</comment>
<keyword evidence="4 6" id="KW-0949">S-adenosyl-L-methionine</keyword>
<evidence type="ECO:0000256" key="5">
    <source>
        <dbReference type="ARBA" id="ARBA00023014"/>
    </source>
</evidence>
<dbReference type="RefSeq" id="WP_060671572.1">
    <property type="nucleotide sequence ID" value="NZ_LIXZ01000003.1"/>
</dbReference>
<dbReference type="Gene3D" id="2.40.50.1070">
    <property type="match status" value="1"/>
</dbReference>
<feature type="active site" description="Nucleophile" evidence="6">
    <location>
        <position position="414"/>
    </location>
</feature>
<feature type="domain" description="TRAM" evidence="8">
    <location>
        <begin position="6"/>
        <end position="65"/>
    </location>
</feature>
<feature type="binding site" evidence="6">
    <location>
        <position position="318"/>
    </location>
    <ligand>
        <name>S-adenosyl-L-methionine</name>
        <dbReference type="ChEBI" id="CHEBI:59789"/>
    </ligand>
</feature>
<keyword evidence="2 6" id="KW-0489">Methyltransferase</keyword>
<keyword evidence="1" id="KW-0408">Iron</keyword>
<proteinExistence type="inferred from homology"/>
<dbReference type="InterPro" id="IPR002792">
    <property type="entry name" value="TRAM_dom"/>
</dbReference>
<reference evidence="9 10" key="1">
    <citation type="submission" date="2015-08" db="EMBL/GenBank/DDBJ databases">
        <title>Draft Genome Sequence of Bacillus vietnamensis UCD-SED5.</title>
        <authorList>
            <person name="Lee R.D."/>
            <person name="Jospin G."/>
            <person name="Lang J.M."/>
            <person name="Coil D.A."/>
            <person name="Eisen J.A."/>
        </authorList>
    </citation>
    <scope>NUCLEOTIDE SEQUENCE [LARGE SCALE GENOMIC DNA]</scope>
    <source>
        <strain evidence="9 10">UCD-SED5</strain>
    </source>
</reference>